<dbReference type="InterPro" id="IPR017871">
    <property type="entry name" value="ABC_transporter-like_CS"/>
</dbReference>
<gene>
    <name evidence="7" type="ORF">GTH32_06975</name>
</gene>
<evidence type="ECO:0000313" key="8">
    <source>
        <dbReference type="Proteomes" id="UP000470213"/>
    </source>
</evidence>
<organism evidence="7 8">
    <name type="scientific">Alteromonas profundi</name>
    <dbReference type="NCBI Taxonomy" id="2696062"/>
    <lineage>
        <taxon>Bacteria</taxon>
        <taxon>Pseudomonadati</taxon>
        <taxon>Pseudomonadota</taxon>
        <taxon>Gammaproteobacteria</taxon>
        <taxon>Alteromonadales</taxon>
        <taxon>Alteromonadaceae</taxon>
        <taxon>Alteromonas/Salinimonas group</taxon>
        <taxon>Alteromonas</taxon>
    </lineage>
</organism>
<dbReference type="SMART" id="SM00382">
    <property type="entry name" value="AAA"/>
    <property type="match status" value="1"/>
</dbReference>
<dbReference type="PROSITE" id="PS00211">
    <property type="entry name" value="ABC_TRANSPORTER_1"/>
    <property type="match status" value="1"/>
</dbReference>
<evidence type="ECO:0000256" key="2">
    <source>
        <dbReference type="ARBA" id="ARBA00022741"/>
    </source>
</evidence>
<dbReference type="Proteomes" id="UP000470213">
    <property type="component" value="Unassembled WGS sequence"/>
</dbReference>
<dbReference type="PROSITE" id="PS50893">
    <property type="entry name" value="ABC_TRANSPORTER_2"/>
    <property type="match status" value="1"/>
</dbReference>
<comment type="caution">
    <text evidence="7">The sequence shown here is derived from an EMBL/GenBank/DDBJ whole genome shotgun (WGS) entry which is preliminary data.</text>
</comment>
<keyword evidence="8" id="KW-1185">Reference proteome</keyword>
<comment type="function">
    <text evidence="5">Part of the ABC transporter complex HmuTUV involved in hemin import. Responsible for energy coupling to the transport system.</text>
</comment>
<keyword evidence="2" id="KW-0547">Nucleotide-binding</keyword>
<feature type="domain" description="ABC transporter" evidence="6">
    <location>
        <begin position="1"/>
        <end position="233"/>
    </location>
</feature>
<dbReference type="RefSeq" id="WP_163084532.1">
    <property type="nucleotide sequence ID" value="NZ_JAAAWN010000007.1"/>
</dbReference>
<evidence type="ECO:0000256" key="5">
    <source>
        <dbReference type="ARBA" id="ARBA00037066"/>
    </source>
</evidence>
<name>A0A7X5LKB9_9ALTE</name>
<evidence type="ECO:0000259" key="6">
    <source>
        <dbReference type="PROSITE" id="PS50893"/>
    </source>
</evidence>
<sequence length="253" mass="27743">MKATFEVDKVSVSHRLKEVDLTIPSGRCIHILGPNGAGKSTLLNTLGAIVPATAGQVLLNQRPIEAWPLPVLASFRSILAQHSEAVFSVSVADYLSFFSHDEQSIVPTMLEKALEVGGYFSQSINRLSGGERQRVEICRSLMQVWPAIEQGEAVLLLDEPLQGLDIRHQYGFLALCTRLCELGNTLILSCHDISLSANYGQDIIFMKHGQVTSYGAVGEVMTAQNLENTFDCHFAVKERDDFLEIQVCAPIVG</sequence>
<accession>A0A7X5LKB9</accession>
<keyword evidence="3 7" id="KW-0067">ATP-binding</keyword>
<dbReference type="PANTHER" id="PTHR42794:SF1">
    <property type="entry name" value="HEMIN IMPORT ATP-BINDING PROTEIN HMUV"/>
    <property type="match status" value="1"/>
</dbReference>
<dbReference type="Pfam" id="PF00005">
    <property type="entry name" value="ABC_tran"/>
    <property type="match status" value="1"/>
</dbReference>
<dbReference type="InterPro" id="IPR027417">
    <property type="entry name" value="P-loop_NTPase"/>
</dbReference>
<proteinExistence type="predicted"/>
<dbReference type="InterPro" id="IPR003439">
    <property type="entry name" value="ABC_transporter-like_ATP-bd"/>
</dbReference>
<keyword evidence="4" id="KW-1278">Translocase</keyword>
<reference evidence="7 8" key="1">
    <citation type="submission" date="2020-01" db="EMBL/GenBank/DDBJ databases">
        <authorList>
            <person name="Chen J."/>
            <person name="Zhu S."/>
            <person name="Yang J."/>
        </authorList>
    </citation>
    <scope>NUCLEOTIDE SEQUENCE [LARGE SCALE GENOMIC DNA]</scope>
    <source>
        <strain evidence="7 8">345S023</strain>
    </source>
</reference>
<dbReference type="SUPFAM" id="SSF52540">
    <property type="entry name" value="P-loop containing nucleoside triphosphate hydrolases"/>
    <property type="match status" value="1"/>
</dbReference>
<evidence type="ECO:0000256" key="3">
    <source>
        <dbReference type="ARBA" id="ARBA00022840"/>
    </source>
</evidence>
<dbReference type="Gene3D" id="3.40.50.300">
    <property type="entry name" value="P-loop containing nucleotide triphosphate hydrolases"/>
    <property type="match status" value="1"/>
</dbReference>
<dbReference type="PANTHER" id="PTHR42794">
    <property type="entry name" value="HEMIN IMPORT ATP-BINDING PROTEIN HMUV"/>
    <property type="match status" value="1"/>
</dbReference>
<protein>
    <submittedName>
        <fullName evidence="7">ATP-binding cassette domain-containing protein</fullName>
    </submittedName>
</protein>
<evidence type="ECO:0000313" key="7">
    <source>
        <dbReference type="EMBL" id="NDV90942.1"/>
    </source>
</evidence>
<dbReference type="AlphaFoldDB" id="A0A7X5LKB9"/>
<evidence type="ECO:0000256" key="1">
    <source>
        <dbReference type="ARBA" id="ARBA00022448"/>
    </source>
</evidence>
<dbReference type="GO" id="GO:0005524">
    <property type="term" value="F:ATP binding"/>
    <property type="evidence" value="ECO:0007669"/>
    <property type="project" value="UniProtKB-KW"/>
</dbReference>
<keyword evidence="1" id="KW-0813">Transport</keyword>
<dbReference type="InterPro" id="IPR003593">
    <property type="entry name" value="AAA+_ATPase"/>
</dbReference>
<dbReference type="GO" id="GO:0016887">
    <property type="term" value="F:ATP hydrolysis activity"/>
    <property type="evidence" value="ECO:0007669"/>
    <property type="project" value="InterPro"/>
</dbReference>
<dbReference type="EMBL" id="JAAAWN010000007">
    <property type="protein sequence ID" value="NDV90942.1"/>
    <property type="molecule type" value="Genomic_DNA"/>
</dbReference>
<evidence type="ECO:0000256" key="4">
    <source>
        <dbReference type="ARBA" id="ARBA00022967"/>
    </source>
</evidence>